<evidence type="ECO:0000256" key="1">
    <source>
        <dbReference type="SAM" id="Phobius"/>
    </source>
</evidence>
<protein>
    <submittedName>
        <fullName evidence="2">Membrane protein</fullName>
    </submittedName>
</protein>
<organism evidence="2 3">
    <name type="scientific">Streptomyces viridochromogenes</name>
    <dbReference type="NCBI Taxonomy" id="1938"/>
    <lineage>
        <taxon>Bacteria</taxon>
        <taxon>Bacillati</taxon>
        <taxon>Actinomycetota</taxon>
        <taxon>Actinomycetes</taxon>
        <taxon>Kitasatosporales</taxon>
        <taxon>Streptomycetaceae</taxon>
        <taxon>Streptomyces</taxon>
    </lineage>
</organism>
<reference evidence="2 3" key="1">
    <citation type="submission" date="2015-06" db="EMBL/GenBank/DDBJ databases">
        <authorList>
            <person name="Ju K.-S."/>
            <person name="Doroghazi J.R."/>
            <person name="Metcalf W.W."/>
        </authorList>
    </citation>
    <scope>NUCLEOTIDE SEQUENCE [LARGE SCALE GENOMIC DNA]</scope>
    <source>
        <strain evidence="2 3">NRRL 3414</strain>
    </source>
</reference>
<evidence type="ECO:0000313" key="2">
    <source>
        <dbReference type="EMBL" id="KMS72931.1"/>
    </source>
</evidence>
<feature type="transmembrane region" description="Helical" evidence="1">
    <location>
        <begin position="151"/>
        <end position="171"/>
    </location>
</feature>
<dbReference type="OrthoDB" id="3078176at2"/>
<keyword evidence="1" id="KW-0812">Transmembrane</keyword>
<feature type="transmembrane region" description="Helical" evidence="1">
    <location>
        <begin position="111"/>
        <end position="131"/>
    </location>
</feature>
<feature type="transmembrane region" description="Helical" evidence="1">
    <location>
        <begin position="350"/>
        <end position="375"/>
    </location>
</feature>
<dbReference type="EMBL" id="LFNT01000023">
    <property type="protein sequence ID" value="KMS72931.1"/>
    <property type="molecule type" value="Genomic_DNA"/>
</dbReference>
<feature type="transmembrane region" description="Helical" evidence="1">
    <location>
        <begin position="317"/>
        <end position="338"/>
    </location>
</feature>
<sequence>MFLSRSGSDSPSFLRGRIALLLLLLLVAVGGSPWAQQPVWDFYVEKFYIELSGDETLRTLTEAALVPGWGYSLDRYGSVTFLVIDNVCVVALLAGLALFASRLLRHEAGWIRCLAVGVLAAEVEALLRVGLLKTFGSDVPVSPTDTLLKDLTLSALVFGLALGVLLALLTARPPGTRTPRSVAAQRTAPARRRKGGFGMTTPQVRMPVGSTPGDVTRYLCTAAYVDERFADRVVEEVLADEASAVAPSPDVDLVSVARHCLTAQELRHQRDLRLAGAFAVVALLAPLWLVYVAMLLSTTRRPGAQPSLATRGHHQPGSKALVAGAITAGVVSLLAFYFASLVSSLPVPGFAGWLLGAYLGGVPAVLASIGAVVFAHMTVVDHDRDIDQLLRTTMTRDTFAQQPRPTVPRRQWMAERFAALRQAQVGNVTVYSGYTPFVGYSETRSKWSLAVPLLPADDKVGMTARPAGPEPFTVAELVDHVRARLRAVAERGVTEGAAEAGEEALGSLVIEDRVFVNGTTIGDDERFIEAERSITPTVRLSPEEVERIMLRPTGTVRHYLAVHVPMWGGDVVPSVFLHFSTAGRTLHLHCDNHVLGPVAADYHVVDRLRGPLGPEGRRGLLLASLARTGGAFFAAPYRAWRHARFETRRTRRMVDELKAMEQDPVFDYGARVSIREMALSPEYHNYFQVVDSGRIVSLVERHTLAAIREFLDAHGYDITDFRTQQQTILNQGLIQQGGMSIIGNQAIGAGATATQNIPQQSGASALSAAGGSDK</sequence>
<dbReference type="Proteomes" id="UP000037432">
    <property type="component" value="Unassembled WGS sequence"/>
</dbReference>
<accession>A0A0J7Z9W1</accession>
<comment type="caution">
    <text evidence="2">The sequence shown here is derived from an EMBL/GenBank/DDBJ whole genome shotgun (WGS) entry which is preliminary data.</text>
</comment>
<proteinExistence type="predicted"/>
<dbReference type="PATRIC" id="fig|1938.3.peg.2610"/>
<gene>
    <name evidence="2" type="ORF">ACM01_20700</name>
</gene>
<feature type="transmembrane region" description="Helical" evidence="1">
    <location>
        <begin position="274"/>
        <end position="297"/>
    </location>
</feature>
<feature type="transmembrane region" description="Helical" evidence="1">
    <location>
        <begin position="76"/>
        <end position="99"/>
    </location>
</feature>
<evidence type="ECO:0000313" key="3">
    <source>
        <dbReference type="Proteomes" id="UP000037432"/>
    </source>
</evidence>
<keyword evidence="1" id="KW-0472">Membrane</keyword>
<dbReference type="RefSeq" id="WP_048582794.1">
    <property type="nucleotide sequence ID" value="NZ_LFNT01000023.1"/>
</dbReference>
<name>A0A0J7Z9W1_STRVR</name>
<keyword evidence="1" id="KW-1133">Transmembrane helix</keyword>
<dbReference type="AlphaFoldDB" id="A0A0J7Z9W1"/>